<evidence type="ECO:0000259" key="1">
    <source>
        <dbReference type="Pfam" id="PF00248"/>
    </source>
</evidence>
<keyword evidence="3" id="KW-1185">Reference proteome</keyword>
<feature type="domain" description="NADP-dependent oxidoreductase" evidence="1">
    <location>
        <begin position="16"/>
        <end position="310"/>
    </location>
</feature>
<organism evidence="2 3">
    <name type="scientific">Enterocloster hominis</name>
    <name type="common">ex Hitch et al. 2024</name>
    <dbReference type="NCBI Taxonomy" id="1917870"/>
    <lineage>
        <taxon>Bacteria</taxon>
        <taxon>Bacillati</taxon>
        <taxon>Bacillota</taxon>
        <taxon>Clostridia</taxon>
        <taxon>Lachnospirales</taxon>
        <taxon>Lachnospiraceae</taxon>
        <taxon>Enterocloster</taxon>
    </lineage>
</organism>
<name>A0ABV1D9T4_9FIRM</name>
<dbReference type="InterPro" id="IPR053135">
    <property type="entry name" value="AKR2_Oxidoreductase"/>
</dbReference>
<dbReference type="RefSeq" id="WP_008717341.1">
    <property type="nucleotide sequence ID" value="NZ_JBBMFM010000090.1"/>
</dbReference>
<dbReference type="PROSITE" id="PS51257">
    <property type="entry name" value="PROKAR_LIPOPROTEIN"/>
    <property type="match status" value="1"/>
</dbReference>
<dbReference type="EMBL" id="JBBMFM010000090">
    <property type="protein sequence ID" value="MEQ2427138.1"/>
    <property type="molecule type" value="Genomic_DNA"/>
</dbReference>
<accession>A0ABV1D9T4</accession>
<dbReference type="CDD" id="cd19086">
    <property type="entry name" value="AKR_AKR11C1"/>
    <property type="match status" value="1"/>
</dbReference>
<comment type="caution">
    <text evidence="2">The sequence shown here is derived from an EMBL/GenBank/DDBJ whole genome shotgun (WGS) entry which is preliminary data.</text>
</comment>
<dbReference type="InterPro" id="IPR023210">
    <property type="entry name" value="NADP_OxRdtase_dom"/>
</dbReference>
<dbReference type="EC" id="1.1.1.-" evidence="2"/>
<evidence type="ECO:0000313" key="2">
    <source>
        <dbReference type="EMBL" id="MEQ2427138.1"/>
    </source>
</evidence>
<dbReference type="Gene3D" id="3.20.20.100">
    <property type="entry name" value="NADP-dependent oxidoreductase domain"/>
    <property type="match status" value="1"/>
</dbReference>
<dbReference type="SUPFAM" id="SSF51430">
    <property type="entry name" value="NAD(P)-linked oxidoreductase"/>
    <property type="match status" value="1"/>
</dbReference>
<dbReference type="PANTHER" id="PTHR43312">
    <property type="entry name" value="D-THREO-ALDOSE 1-DEHYDROGENASE"/>
    <property type="match status" value="1"/>
</dbReference>
<keyword evidence="2" id="KW-0560">Oxidoreductase</keyword>
<gene>
    <name evidence="2" type="ORF">WMQ36_19410</name>
</gene>
<dbReference type="InterPro" id="IPR036812">
    <property type="entry name" value="NAD(P)_OxRdtase_dom_sf"/>
</dbReference>
<evidence type="ECO:0000313" key="3">
    <source>
        <dbReference type="Proteomes" id="UP001454086"/>
    </source>
</evidence>
<dbReference type="GO" id="GO:0016491">
    <property type="term" value="F:oxidoreductase activity"/>
    <property type="evidence" value="ECO:0007669"/>
    <property type="project" value="UniProtKB-KW"/>
</dbReference>
<sequence length="313" mass="35037">MIYRDLGKTGFSVSCIGQGCWNIGNQWKPMTEKEAADIIREAYDCGINIYDVADNYGQPNGTSELRLGKNIKDIRSKIYIVSKIGHWGERSGQPVPYTTPDMVRLCGHGSLGRLQTSYLDAVLCHDGFIEDPTVYIEGLEALKKEGFIREYGISTDSLEVLKRFYDMSDGHCSVVELEYSMVCPEAEHNGLLDYCREKNLGVLVRGPLCQGLVNGKYTKDSVFTDSVRINYNVGKRYREKFEHCIDIMERIKAEFGTENLIELALQYVNSHEAAPVSIPGATSVAQVRSNARAGERLLDERTLDSLRALNVGI</sequence>
<dbReference type="Pfam" id="PF00248">
    <property type="entry name" value="Aldo_ket_red"/>
    <property type="match status" value="1"/>
</dbReference>
<dbReference type="Proteomes" id="UP001454086">
    <property type="component" value="Unassembled WGS sequence"/>
</dbReference>
<protein>
    <submittedName>
        <fullName evidence="2">Aldo/keto reductase</fullName>
        <ecNumber evidence="2">1.1.1.-</ecNumber>
    </submittedName>
</protein>
<proteinExistence type="predicted"/>
<reference evidence="2 3" key="1">
    <citation type="submission" date="2024-03" db="EMBL/GenBank/DDBJ databases">
        <title>Human intestinal bacterial collection.</title>
        <authorList>
            <person name="Pauvert C."/>
            <person name="Hitch T.C.A."/>
            <person name="Clavel T."/>
        </authorList>
    </citation>
    <scope>NUCLEOTIDE SEQUENCE [LARGE SCALE GENOMIC DNA]</scope>
    <source>
        <strain evidence="2 3">CLA-SR-H021</strain>
    </source>
</reference>
<dbReference type="PANTHER" id="PTHR43312:SF1">
    <property type="entry name" value="NADP-DEPENDENT OXIDOREDUCTASE DOMAIN-CONTAINING PROTEIN"/>
    <property type="match status" value="1"/>
</dbReference>